<dbReference type="AlphaFoldDB" id="A0A1E8FE16"/>
<feature type="transmembrane region" description="Helical" evidence="1">
    <location>
        <begin position="12"/>
        <end position="33"/>
    </location>
</feature>
<dbReference type="InterPro" id="IPR009038">
    <property type="entry name" value="GOLD_dom"/>
</dbReference>
<keyword evidence="4" id="KW-1185">Reference proteome</keyword>
<reference evidence="3 4" key="1">
    <citation type="submission" date="2016-09" db="EMBL/GenBank/DDBJ databases">
        <title>Alteromonas lipolytica, a new species isolated from sea water.</title>
        <authorList>
            <person name="Wu Y.-H."/>
            <person name="Cheng H."/>
            <person name="Xu X.-W."/>
        </authorList>
    </citation>
    <scope>NUCLEOTIDE SEQUENCE [LARGE SCALE GENOMIC DNA]</scope>
    <source>
        <strain evidence="3 4">JW12</strain>
    </source>
</reference>
<sequence>MSQVPHSLSRKQLIIAFFSAFCIAVITLILFILPAEYNVDPTGIGKSLGLTALAGEQPANPVSPEPARESAFELVEFTVPAGKGVEYKLAMQQYAKLTYEWVSYGGELYFDLHGEPVGDTSGYFESYAEATTYEMKGSFTTPFTGSHGWYFKNNGANNVTVKLMIKGDYTIIGLKQ</sequence>
<dbReference type="PROSITE" id="PS50866">
    <property type="entry name" value="GOLD"/>
    <property type="match status" value="1"/>
</dbReference>
<dbReference type="STRING" id="1856405.BFC17_21690"/>
<evidence type="ECO:0000313" key="3">
    <source>
        <dbReference type="EMBL" id="OFI34159.1"/>
    </source>
</evidence>
<dbReference type="EMBL" id="MJIC01000014">
    <property type="protein sequence ID" value="OFI34159.1"/>
    <property type="molecule type" value="Genomic_DNA"/>
</dbReference>
<gene>
    <name evidence="3" type="ORF">BFC17_21690</name>
</gene>
<dbReference type="Proteomes" id="UP000176037">
    <property type="component" value="Unassembled WGS sequence"/>
</dbReference>
<organism evidence="3 4">
    <name type="scientific">Alteromonas lipolytica</name>
    <dbReference type="NCBI Taxonomy" id="1856405"/>
    <lineage>
        <taxon>Bacteria</taxon>
        <taxon>Pseudomonadati</taxon>
        <taxon>Pseudomonadota</taxon>
        <taxon>Gammaproteobacteria</taxon>
        <taxon>Alteromonadales</taxon>
        <taxon>Alteromonadaceae</taxon>
        <taxon>Alteromonas/Salinimonas group</taxon>
        <taxon>Alteromonas</taxon>
    </lineage>
</organism>
<keyword evidence="1" id="KW-0812">Transmembrane</keyword>
<protein>
    <recommendedName>
        <fullName evidence="2">GOLD domain-containing protein</fullName>
    </recommendedName>
</protein>
<feature type="domain" description="GOLD" evidence="2">
    <location>
        <begin position="68"/>
        <end position="171"/>
    </location>
</feature>
<keyword evidence="1" id="KW-0472">Membrane</keyword>
<comment type="caution">
    <text evidence="3">The sequence shown here is derived from an EMBL/GenBank/DDBJ whole genome shotgun (WGS) entry which is preliminary data.</text>
</comment>
<evidence type="ECO:0000256" key="1">
    <source>
        <dbReference type="SAM" id="Phobius"/>
    </source>
</evidence>
<name>A0A1E8FE16_9ALTE</name>
<evidence type="ECO:0000313" key="4">
    <source>
        <dbReference type="Proteomes" id="UP000176037"/>
    </source>
</evidence>
<dbReference type="RefSeq" id="WP_070177087.1">
    <property type="nucleotide sequence ID" value="NZ_BMJR01000003.1"/>
</dbReference>
<keyword evidence="1" id="KW-1133">Transmembrane helix</keyword>
<dbReference type="OrthoDB" id="952847at2"/>
<accession>A0A1E8FE16</accession>
<proteinExistence type="predicted"/>
<evidence type="ECO:0000259" key="2">
    <source>
        <dbReference type="PROSITE" id="PS50866"/>
    </source>
</evidence>